<name>A0A498I2D2_MALDO</name>
<protein>
    <recommendedName>
        <fullName evidence="4">ABC transporter domain-containing protein</fullName>
    </recommendedName>
</protein>
<dbReference type="Proteomes" id="UP000290289">
    <property type="component" value="Chromosome 14"/>
</dbReference>
<dbReference type="Pfam" id="PF00005">
    <property type="entry name" value="ABC_tran"/>
    <property type="match status" value="1"/>
</dbReference>
<comment type="caution">
    <text evidence="5">The sequence shown here is derived from an EMBL/GenBank/DDBJ whole genome shotgun (WGS) entry which is preliminary data.</text>
</comment>
<evidence type="ECO:0000256" key="1">
    <source>
        <dbReference type="ARBA" id="ARBA00022741"/>
    </source>
</evidence>
<feature type="transmembrane region" description="Helical" evidence="3">
    <location>
        <begin position="138"/>
        <end position="159"/>
    </location>
</feature>
<dbReference type="CDD" id="cd03244">
    <property type="entry name" value="ABCC_MRP_domain2"/>
    <property type="match status" value="1"/>
</dbReference>
<dbReference type="PANTHER" id="PTHR24223:SF263">
    <property type="entry name" value="ABC-TYPE XENOBIOTIC TRANSPORTER"/>
    <property type="match status" value="1"/>
</dbReference>
<sequence>MNSGQILIAAPYEELLASSPEFRDLINVHDDTARFETQVEVEQASTGKHKLATEEIEKVNTELPLKESSRDQLIKQEQREIGDTGFKPYIQYLKPSKGFLYFSVSTDMNIIDLQVAFKFIIANCYFSSAKELMRMNGFIGMILSYGLSLKVFVVIAVQYQCMLANAIISVERVEQYMHIPSEALEVIEDNRPAHEWPTVGKVEILDLKVRYKPNAPLVLRGINCTIEGGDKIGIVGRTGNGKTTLISVVFHLVEPTEGKVIVDDYDICTIGLHDLRSRFGVIPQDPTLFSGSVRFNLDPLSRHTDNQIWARSRILALDEATASMDNTTDSILQKTIRTEFEDCTVIIVAHRIPTVMDCTKVLAISDGRLVEYDEPTTLMKNEGSLFGQLVKEYWSRVANAGIHSEDRIN</sequence>
<dbReference type="Gene3D" id="3.40.50.300">
    <property type="entry name" value="P-loop containing nucleotide triphosphate hydrolases"/>
    <property type="match status" value="2"/>
</dbReference>
<keyword evidence="3" id="KW-0812">Transmembrane</keyword>
<dbReference type="GO" id="GO:0016887">
    <property type="term" value="F:ATP hydrolysis activity"/>
    <property type="evidence" value="ECO:0007669"/>
    <property type="project" value="InterPro"/>
</dbReference>
<keyword evidence="3" id="KW-1133">Transmembrane helix</keyword>
<proteinExistence type="predicted"/>
<dbReference type="SUPFAM" id="SSF52540">
    <property type="entry name" value="P-loop containing nucleoside triphosphate hydrolases"/>
    <property type="match status" value="1"/>
</dbReference>
<evidence type="ECO:0000256" key="2">
    <source>
        <dbReference type="ARBA" id="ARBA00022840"/>
    </source>
</evidence>
<dbReference type="InterPro" id="IPR050173">
    <property type="entry name" value="ABC_transporter_C-like"/>
</dbReference>
<evidence type="ECO:0000313" key="6">
    <source>
        <dbReference type="Proteomes" id="UP000290289"/>
    </source>
</evidence>
<dbReference type="InterPro" id="IPR027417">
    <property type="entry name" value="P-loop_NTPase"/>
</dbReference>
<dbReference type="GO" id="GO:0042626">
    <property type="term" value="F:ATPase-coupled transmembrane transporter activity"/>
    <property type="evidence" value="ECO:0007669"/>
    <property type="project" value="TreeGrafter"/>
</dbReference>
<dbReference type="GO" id="GO:0005524">
    <property type="term" value="F:ATP binding"/>
    <property type="evidence" value="ECO:0007669"/>
    <property type="project" value="UniProtKB-KW"/>
</dbReference>
<dbReference type="PANTHER" id="PTHR24223">
    <property type="entry name" value="ATP-BINDING CASSETTE SUB-FAMILY C"/>
    <property type="match status" value="1"/>
</dbReference>
<organism evidence="5 6">
    <name type="scientific">Malus domestica</name>
    <name type="common">Apple</name>
    <name type="synonym">Pyrus malus</name>
    <dbReference type="NCBI Taxonomy" id="3750"/>
    <lineage>
        <taxon>Eukaryota</taxon>
        <taxon>Viridiplantae</taxon>
        <taxon>Streptophyta</taxon>
        <taxon>Embryophyta</taxon>
        <taxon>Tracheophyta</taxon>
        <taxon>Spermatophyta</taxon>
        <taxon>Magnoliopsida</taxon>
        <taxon>eudicotyledons</taxon>
        <taxon>Gunneridae</taxon>
        <taxon>Pentapetalae</taxon>
        <taxon>rosids</taxon>
        <taxon>fabids</taxon>
        <taxon>Rosales</taxon>
        <taxon>Rosaceae</taxon>
        <taxon>Amygdaloideae</taxon>
        <taxon>Maleae</taxon>
        <taxon>Malus</taxon>
    </lineage>
</organism>
<dbReference type="InterPro" id="IPR003439">
    <property type="entry name" value="ABC_transporter-like_ATP-bd"/>
</dbReference>
<dbReference type="AlphaFoldDB" id="A0A498I2D2"/>
<dbReference type="STRING" id="3750.A0A498I2D2"/>
<dbReference type="EMBL" id="RDQH01000340">
    <property type="protein sequence ID" value="RXH77109.1"/>
    <property type="molecule type" value="Genomic_DNA"/>
</dbReference>
<dbReference type="PROSITE" id="PS50893">
    <property type="entry name" value="ABC_TRANSPORTER_2"/>
    <property type="match status" value="1"/>
</dbReference>
<gene>
    <name evidence="5" type="ORF">DVH24_019997</name>
</gene>
<reference evidence="5 6" key="1">
    <citation type="submission" date="2018-10" db="EMBL/GenBank/DDBJ databases">
        <title>A high-quality apple genome assembly.</title>
        <authorList>
            <person name="Hu J."/>
        </authorList>
    </citation>
    <scope>NUCLEOTIDE SEQUENCE [LARGE SCALE GENOMIC DNA]</scope>
    <source>
        <strain evidence="6">cv. HFTH1</strain>
        <tissue evidence="5">Young leaf</tissue>
    </source>
</reference>
<dbReference type="GO" id="GO:0016020">
    <property type="term" value="C:membrane"/>
    <property type="evidence" value="ECO:0007669"/>
    <property type="project" value="TreeGrafter"/>
</dbReference>
<accession>A0A498I2D2</accession>
<keyword evidence="3" id="KW-0472">Membrane</keyword>
<keyword evidence="2" id="KW-0067">ATP-binding</keyword>
<evidence type="ECO:0000259" key="4">
    <source>
        <dbReference type="PROSITE" id="PS50893"/>
    </source>
</evidence>
<keyword evidence="6" id="KW-1185">Reference proteome</keyword>
<keyword evidence="1" id="KW-0547">Nucleotide-binding</keyword>
<evidence type="ECO:0000313" key="5">
    <source>
        <dbReference type="EMBL" id="RXH77109.1"/>
    </source>
</evidence>
<evidence type="ECO:0000256" key="3">
    <source>
        <dbReference type="SAM" id="Phobius"/>
    </source>
</evidence>
<feature type="domain" description="ABC transporter" evidence="4">
    <location>
        <begin position="202"/>
        <end position="391"/>
    </location>
</feature>